<evidence type="ECO:0000313" key="3">
    <source>
        <dbReference type="Proteomes" id="UP000636709"/>
    </source>
</evidence>
<dbReference type="Proteomes" id="UP000636709">
    <property type="component" value="Unassembled WGS sequence"/>
</dbReference>
<proteinExistence type="predicted"/>
<feature type="compositionally biased region" description="Basic residues" evidence="1">
    <location>
        <begin position="40"/>
        <end position="59"/>
    </location>
</feature>
<feature type="region of interest" description="Disordered" evidence="1">
    <location>
        <begin position="1"/>
        <end position="116"/>
    </location>
</feature>
<protein>
    <submittedName>
        <fullName evidence="2">Uncharacterized protein</fullName>
    </submittedName>
</protein>
<reference evidence="2" key="1">
    <citation type="submission" date="2020-07" db="EMBL/GenBank/DDBJ databases">
        <title>Genome sequence and genetic diversity analysis of an under-domesticated orphan crop, white fonio (Digitaria exilis).</title>
        <authorList>
            <person name="Bennetzen J.L."/>
            <person name="Chen S."/>
            <person name="Ma X."/>
            <person name="Wang X."/>
            <person name="Yssel A.E.J."/>
            <person name="Chaluvadi S.R."/>
            <person name="Johnson M."/>
            <person name="Gangashetty P."/>
            <person name="Hamidou F."/>
            <person name="Sanogo M.D."/>
            <person name="Zwaenepoel A."/>
            <person name="Wallace J."/>
            <person name="Van De Peer Y."/>
            <person name="Van Deynze A."/>
        </authorList>
    </citation>
    <scope>NUCLEOTIDE SEQUENCE</scope>
    <source>
        <tissue evidence="2">Leaves</tissue>
    </source>
</reference>
<accession>A0A835B3E9</accession>
<keyword evidence="3" id="KW-1185">Reference proteome</keyword>
<comment type="caution">
    <text evidence="2">The sequence shown here is derived from an EMBL/GenBank/DDBJ whole genome shotgun (WGS) entry which is preliminary data.</text>
</comment>
<feature type="compositionally biased region" description="Basic and acidic residues" evidence="1">
    <location>
        <begin position="98"/>
        <end position="108"/>
    </location>
</feature>
<organism evidence="2 3">
    <name type="scientific">Digitaria exilis</name>
    <dbReference type="NCBI Taxonomy" id="1010633"/>
    <lineage>
        <taxon>Eukaryota</taxon>
        <taxon>Viridiplantae</taxon>
        <taxon>Streptophyta</taxon>
        <taxon>Embryophyta</taxon>
        <taxon>Tracheophyta</taxon>
        <taxon>Spermatophyta</taxon>
        <taxon>Magnoliopsida</taxon>
        <taxon>Liliopsida</taxon>
        <taxon>Poales</taxon>
        <taxon>Poaceae</taxon>
        <taxon>PACMAD clade</taxon>
        <taxon>Panicoideae</taxon>
        <taxon>Panicodae</taxon>
        <taxon>Paniceae</taxon>
        <taxon>Anthephorinae</taxon>
        <taxon>Digitaria</taxon>
    </lineage>
</organism>
<evidence type="ECO:0000256" key="1">
    <source>
        <dbReference type="SAM" id="MobiDB-lite"/>
    </source>
</evidence>
<dbReference type="AlphaFoldDB" id="A0A835B3E9"/>
<gene>
    <name evidence="2" type="ORF">HU200_045481</name>
</gene>
<feature type="compositionally biased region" description="Low complexity" evidence="1">
    <location>
        <begin position="8"/>
        <end position="30"/>
    </location>
</feature>
<feature type="compositionally biased region" description="Low complexity" evidence="1">
    <location>
        <begin position="78"/>
        <end position="88"/>
    </location>
</feature>
<dbReference type="EMBL" id="JACEFO010002109">
    <property type="protein sequence ID" value="KAF8682023.1"/>
    <property type="molecule type" value="Genomic_DNA"/>
</dbReference>
<sequence>MDLPSPPNDDSAPSADDGGGSPAAATTPSTRPKFTPSSTWRKKPSQKGRPRLRLVKHPRATTPKRPVAPRSSSKRKAAAAAEDGAVAAGKRHRPAVRRKLDLDGERGPTKISTAPATVRSGSFRRATLMDNLRSGFAKLALTADEPPPPPT</sequence>
<evidence type="ECO:0000313" key="2">
    <source>
        <dbReference type="EMBL" id="KAF8682023.1"/>
    </source>
</evidence>
<name>A0A835B3E9_9POAL</name>